<feature type="non-terminal residue" evidence="8">
    <location>
        <position position="1"/>
    </location>
</feature>
<accession>A0AAN8XCB3</accession>
<keyword evidence="2" id="KW-0732">Signal</keyword>
<dbReference type="InterPro" id="IPR018097">
    <property type="entry name" value="EGF_Ca-bd_CS"/>
</dbReference>
<evidence type="ECO:0000256" key="4">
    <source>
        <dbReference type="ARBA" id="ARBA00023157"/>
    </source>
</evidence>
<feature type="domain" description="EGF-like" evidence="7">
    <location>
        <begin position="214"/>
        <end position="250"/>
    </location>
</feature>
<proteinExistence type="predicted"/>
<evidence type="ECO:0000256" key="6">
    <source>
        <dbReference type="PROSITE-ProRule" id="PRU00076"/>
    </source>
</evidence>
<evidence type="ECO:0000256" key="1">
    <source>
        <dbReference type="ARBA" id="ARBA00022536"/>
    </source>
</evidence>
<dbReference type="SMART" id="SM00179">
    <property type="entry name" value="EGF_CA"/>
    <property type="match status" value="10"/>
</dbReference>
<dbReference type="PROSITE" id="PS50026">
    <property type="entry name" value="EGF_3"/>
    <property type="match status" value="1"/>
</dbReference>
<reference evidence="8 9" key="1">
    <citation type="submission" date="2023-11" db="EMBL/GenBank/DDBJ databases">
        <title>Halocaridina rubra genome assembly.</title>
        <authorList>
            <person name="Smith C."/>
        </authorList>
    </citation>
    <scope>NUCLEOTIDE SEQUENCE [LARGE SCALE GENOMIC DNA]</scope>
    <source>
        <strain evidence="8">EP-1</strain>
        <tissue evidence="8">Whole</tissue>
    </source>
</reference>
<evidence type="ECO:0000256" key="5">
    <source>
        <dbReference type="ARBA" id="ARBA00023180"/>
    </source>
</evidence>
<dbReference type="PANTHER" id="PTHR24034">
    <property type="entry name" value="EGF-LIKE DOMAIN-CONTAINING PROTEIN"/>
    <property type="match status" value="1"/>
</dbReference>
<dbReference type="GO" id="GO:0005509">
    <property type="term" value="F:calcium ion binding"/>
    <property type="evidence" value="ECO:0007669"/>
    <property type="project" value="InterPro"/>
</dbReference>
<gene>
    <name evidence="8" type="ORF">SK128_014535</name>
</gene>
<evidence type="ECO:0000256" key="3">
    <source>
        <dbReference type="ARBA" id="ARBA00022737"/>
    </source>
</evidence>
<evidence type="ECO:0000256" key="2">
    <source>
        <dbReference type="ARBA" id="ARBA00022729"/>
    </source>
</evidence>
<dbReference type="EMBL" id="JAXCGZ010006050">
    <property type="protein sequence ID" value="KAK7080216.1"/>
    <property type="molecule type" value="Genomic_DNA"/>
</dbReference>
<dbReference type="SUPFAM" id="SSF57184">
    <property type="entry name" value="Growth factor receptor domain"/>
    <property type="match status" value="3"/>
</dbReference>
<dbReference type="CDD" id="cd00054">
    <property type="entry name" value="EGF_CA"/>
    <property type="match status" value="1"/>
</dbReference>
<dbReference type="InterPro" id="IPR001881">
    <property type="entry name" value="EGF-like_Ca-bd_dom"/>
</dbReference>
<dbReference type="SMART" id="SM00181">
    <property type="entry name" value="EGF"/>
    <property type="match status" value="8"/>
</dbReference>
<dbReference type="Gene3D" id="2.10.25.10">
    <property type="entry name" value="Laminin"/>
    <property type="match status" value="10"/>
</dbReference>
<keyword evidence="5" id="KW-0325">Glycoprotein</keyword>
<evidence type="ECO:0000313" key="9">
    <source>
        <dbReference type="Proteomes" id="UP001381693"/>
    </source>
</evidence>
<keyword evidence="3" id="KW-0677">Repeat</keyword>
<evidence type="ECO:0000259" key="7">
    <source>
        <dbReference type="PROSITE" id="PS50026"/>
    </source>
</evidence>
<dbReference type="SUPFAM" id="SSF57196">
    <property type="entry name" value="EGF/Laminin"/>
    <property type="match status" value="1"/>
</dbReference>
<dbReference type="PANTHER" id="PTHR24034:SF209">
    <property type="entry name" value="EGF-LIKE DOMAIN-CONTAINING PROTEIN"/>
    <property type="match status" value="1"/>
</dbReference>
<dbReference type="AlphaFoldDB" id="A0AAN8XCB3"/>
<dbReference type="FunFam" id="2.10.25.10:FF:000005">
    <property type="entry name" value="Fibrillin 2"/>
    <property type="match status" value="1"/>
</dbReference>
<comment type="caution">
    <text evidence="6">Lacks conserved residue(s) required for the propagation of feature annotation.</text>
</comment>
<evidence type="ECO:0000313" key="8">
    <source>
        <dbReference type="EMBL" id="KAK7080216.1"/>
    </source>
</evidence>
<dbReference type="InterPro" id="IPR050751">
    <property type="entry name" value="ECM_structural_protein"/>
</dbReference>
<organism evidence="8 9">
    <name type="scientific">Halocaridina rubra</name>
    <name type="common">Hawaiian red shrimp</name>
    <dbReference type="NCBI Taxonomy" id="373956"/>
    <lineage>
        <taxon>Eukaryota</taxon>
        <taxon>Metazoa</taxon>
        <taxon>Ecdysozoa</taxon>
        <taxon>Arthropoda</taxon>
        <taxon>Crustacea</taxon>
        <taxon>Multicrustacea</taxon>
        <taxon>Malacostraca</taxon>
        <taxon>Eumalacostraca</taxon>
        <taxon>Eucarida</taxon>
        <taxon>Decapoda</taxon>
        <taxon>Pleocyemata</taxon>
        <taxon>Caridea</taxon>
        <taxon>Atyoidea</taxon>
        <taxon>Atyidae</taxon>
        <taxon>Halocaridina</taxon>
    </lineage>
</organism>
<dbReference type="InterPro" id="IPR009030">
    <property type="entry name" value="Growth_fac_rcpt_cys_sf"/>
</dbReference>
<name>A0AAN8XCB3_HALRR</name>
<dbReference type="InterPro" id="IPR049883">
    <property type="entry name" value="NOTCH1_EGF-like"/>
</dbReference>
<protein>
    <recommendedName>
        <fullName evidence="7">EGF-like domain-containing protein</fullName>
    </recommendedName>
</protein>
<dbReference type="PROSITE" id="PS01187">
    <property type="entry name" value="EGF_CA"/>
    <property type="match status" value="5"/>
</dbReference>
<dbReference type="Pfam" id="PF07645">
    <property type="entry name" value="EGF_CA"/>
    <property type="match status" value="10"/>
</dbReference>
<keyword evidence="4" id="KW-1015">Disulfide bond</keyword>
<sequence length="552" mass="61161">QDECVEVPCDLGWECHNTAGSYSCHELPRALCPAGYKPSNISATGCEDVDECVEALDDCHSDSEICINEIGKYRCEAISINEVDIEKNVYELLPQATFQTPVQECAEGFGFDISTKQCLDIDECGTGLHNCTAQSERCINTLGGFICRTRRRCSAGYALDSVTGECKDVDECLAGVASCMPGQICINTEGAFECRVECQDGFVYDPTDSAVCVDVDECLESPCRDRMFCINTEGSYTCSNSSSAAGIDSNTTVSPSSPCSEGFRRNALNICEDLNECREDVCEGEQRCQNTPGSFLCVWPPCAIGYRRDSTTNDCEDINECVESLDNCKFGIEECINTPGSHRCRLQLCSSGYRRILEDPSQCSDIDECESSPCGPMERCVNNAGSYRCLPLIPCLTGFRRDPESKQCEDISKGEENCSCTNEEQYVNMQDINECEEDSPCSIEERCVNIRGSYRCRKVDCAEGYHRDELGRCRDINECDTGEHTCKIPKEECINIHGSFRCRSLPDCPAGFTRDPKSLRCVARGTAMDYCDCLEKLQLPQNCLYKNCLILT</sequence>
<dbReference type="InterPro" id="IPR000742">
    <property type="entry name" value="EGF"/>
</dbReference>
<dbReference type="FunFam" id="2.10.25.10:FF:000038">
    <property type="entry name" value="Fibrillin 2"/>
    <property type="match status" value="1"/>
</dbReference>
<comment type="caution">
    <text evidence="8">The sequence shown here is derived from an EMBL/GenBank/DDBJ whole genome shotgun (WGS) entry which is preliminary data.</text>
</comment>
<keyword evidence="9" id="KW-1185">Reference proteome</keyword>
<keyword evidence="1 6" id="KW-0245">EGF-like domain</keyword>
<dbReference type="Proteomes" id="UP001381693">
    <property type="component" value="Unassembled WGS sequence"/>
</dbReference>